<evidence type="ECO:0000313" key="2">
    <source>
        <dbReference type="EMBL" id="EHL31416.1"/>
    </source>
</evidence>
<name>G9EMM2_9GAMM</name>
<evidence type="ECO:0000313" key="3">
    <source>
        <dbReference type="Proteomes" id="UP000002770"/>
    </source>
</evidence>
<dbReference type="STRING" id="658187.LDG_6491"/>
<dbReference type="OrthoDB" id="5644163at2"/>
<organism evidence="2 3">
    <name type="scientific">Legionella drancourtii LLAP12</name>
    <dbReference type="NCBI Taxonomy" id="658187"/>
    <lineage>
        <taxon>Bacteria</taxon>
        <taxon>Pseudomonadati</taxon>
        <taxon>Pseudomonadota</taxon>
        <taxon>Gammaproteobacteria</taxon>
        <taxon>Legionellales</taxon>
        <taxon>Legionellaceae</taxon>
        <taxon>Legionella</taxon>
    </lineage>
</organism>
<dbReference type="InterPro" id="IPR029058">
    <property type="entry name" value="AB_hydrolase_fold"/>
</dbReference>
<dbReference type="AlphaFoldDB" id="G9EMM2"/>
<accession>G9EMM2</accession>
<dbReference type="SUPFAM" id="SSF53474">
    <property type="entry name" value="alpha/beta-Hydrolases"/>
    <property type="match status" value="1"/>
</dbReference>
<dbReference type="Proteomes" id="UP000002770">
    <property type="component" value="Unassembled WGS sequence"/>
</dbReference>
<dbReference type="EMBL" id="JH413814">
    <property type="protein sequence ID" value="EHL31416.1"/>
    <property type="molecule type" value="Genomic_DNA"/>
</dbReference>
<protein>
    <submittedName>
        <fullName evidence="2">Uncharacterized protein</fullName>
    </submittedName>
</protein>
<dbReference type="eggNOG" id="COG1075">
    <property type="taxonomic scope" value="Bacteria"/>
</dbReference>
<dbReference type="HOGENOM" id="CLU_976263_0_0_6"/>
<reference evidence="2 3" key="1">
    <citation type="journal article" date="2011" name="BMC Genomics">
        <title>Insight into cross-talk between intra-amoebal pathogens.</title>
        <authorList>
            <person name="Gimenez G."/>
            <person name="Bertelli C."/>
            <person name="Moliner C."/>
            <person name="Robert C."/>
            <person name="Raoult D."/>
            <person name="Fournier P.E."/>
            <person name="Greub G."/>
        </authorList>
    </citation>
    <scope>NUCLEOTIDE SEQUENCE [LARGE SCALE GENOMIC DNA]</scope>
    <source>
        <strain evidence="2 3">LLAP12</strain>
    </source>
</reference>
<dbReference type="Gene3D" id="3.40.50.1820">
    <property type="entry name" value="alpha/beta hydrolase"/>
    <property type="match status" value="1"/>
</dbReference>
<feature type="chain" id="PRO_5003521339" evidence="1">
    <location>
        <begin position="22"/>
        <end position="295"/>
    </location>
</feature>
<dbReference type="RefSeq" id="WP_006870420.1">
    <property type="nucleotide sequence ID" value="NZ_JH413814.1"/>
</dbReference>
<keyword evidence="1" id="KW-0732">Signal</keyword>
<proteinExistence type="predicted"/>
<gene>
    <name evidence="2" type="ORF">LDG_6491</name>
</gene>
<feature type="signal peptide" evidence="1">
    <location>
        <begin position="1"/>
        <end position="21"/>
    </location>
</feature>
<sequence>MDFQRVLTALILFLMSTLIQAAENPGIAFVHGTNDHRNDAYGIYWKVDFIDSIAQSLPNPENYYVVHCDYSKYMWDEDAGDCTADQLLKFIKDKNISSLTIYTHSNGGNVLRWILSNPTYSTRYMRLKEKISQVIALTPSSNGTPIADLVLSGHVLGANLSWLLGFQGDAIKQQRIGDMRIYNEELLFGTKGRPVLPVPFKAVIGTDVIASPLSSASYCNGYLLNSGLKISNLYLDKCADGFLNCSSQNAAGEVWFYDKDKLENNLTLSHNQSRHSCFGMDKILISALDTKGAVQ</sequence>
<dbReference type="InParanoid" id="G9EMM2"/>
<evidence type="ECO:0000256" key="1">
    <source>
        <dbReference type="SAM" id="SignalP"/>
    </source>
</evidence>
<keyword evidence="3" id="KW-1185">Reference proteome</keyword>